<name>A0A085GKK7_9ENTR</name>
<dbReference type="AlphaFoldDB" id="A0A085GKK7"/>
<gene>
    <name evidence="2" type="ORF">GBAG_0418</name>
</gene>
<keyword evidence="3" id="KW-1185">Reference proteome</keyword>
<dbReference type="Pfam" id="PF13304">
    <property type="entry name" value="AAA_21"/>
    <property type="match status" value="1"/>
</dbReference>
<sequence>MIKSLYIDNYRSVRKLSIDLGRLNVVFGPNGCGKSNIYKAIHLIHGAATGQLSHWLSDEGGIQKVMWAGSRAKGYASAPRRMTLAVDTDDFEYELQVGFPDKLPYPTMFDLDPIVKEEQIWLSGFRRRPSSSIMHRRNQAVFLNDVNGEKVTHAATLYENESLFGQLGEPHLYPEVSSARETLRNWRFYHEFDITKGAGLRLPQVGYRSPVLSGDGLNLAAAFQTIVEIGDSELLFEVLAEAFPECLFFCDNSNGRFQMMMHRQGINRPLESAEFSDGTLRFLCLTVALLSPRPPRFIALNEPENSLHPQMLPALARLIAEASRYTQIWLTSHSPELATLIEKHTPFTLYQLGIENGETCVNRLS</sequence>
<dbReference type="EMBL" id="JMPI01000011">
    <property type="protein sequence ID" value="KFC84252.1"/>
    <property type="molecule type" value="Genomic_DNA"/>
</dbReference>
<dbReference type="RefSeq" id="WP_034493019.1">
    <property type="nucleotide sequence ID" value="NZ_JMPI01000011.1"/>
</dbReference>
<dbReference type="GO" id="GO:0006302">
    <property type="term" value="P:double-strand break repair"/>
    <property type="evidence" value="ECO:0007669"/>
    <property type="project" value="TreeGrafter"/>
</dbReference>
<dbReference type="OrthoDB" id="104167at2"/>
<dbReference type="PIRSF" id="PIRSF029347">
    <property type="entry name" value="RecF"/>
    <property type="match status" value="1"/>
</dbReference>
<evidence type="ECO:0000313" key="2">
    <source>
        <dbReference type="EMBL" id="KFC84252.1"/>
    </source>
</evidence>
<reference evidence="2 3" key="1">
    <citation type="submission" date="2014-05" db="EMBL/GenBank/DDBJ databases">
        <title>ATOL: Assembling a taxonomically balanced genome-scale reconstruction of the evolutionary history of the Enterobacteriaceae.</title>
        <authorList>
            <person name="Plunkett G.III."/>
            <person name="Neeno-Eckwall E.C."/>
            <person name="Glasner J.D."/>
            <person name="Perna N.T."/>
        </authorList>
    </citation>
    <scope>NUCLEOTIDE SEQUENCE [LARGE SCALE GENOMIC DNA]</scope>
    <source>
        <strain evidence="2 3">ATCC 33320</strain>
    </source>
</reference>
<protein>
    <submittedName>
        <fullName evidence="2">Putative RecF family protein</fullName>
    </submittedName>
</protein>
<dbReference type="PANTHER" id="PTHR32182">
    <property type="entry name" value="DNA REPLICATION AND REPAIR PROTEIN RECF"/>
    <property type="match status" value="1"/>
</dbReference>
<evidence type="ECO:0000313" key="3">
    <source>
        <dbReference type="Proteomes" id="UP000028653"/>
    </source>
</evidence>
<dbReference type="GO" id="GO:0000731">
    <property type="term" value="P:DNA synthesis involved in DNA repair"/>
    <property type="evidence" value="ECO:0007669"/>
    <property type="project" value="TreeGrafter"/>
</dbReference>
<dbReference type="InterPro" id="IPR014555">
    <property type="entry name" value="RecF-like"/>
</dbReference>
<dbReference type="eggNOG" id="COG4637">
    <property type="taxonomic scope" value="Bacteria"/>
</dbReference>
<dbReference type="SUPFAM" id="SSF52540">
    <property type="entry name" value="P-loop containing nucleoside triphosphate hydrolases"/>
    <property type="match status" value="1"/>
</dbReference>
<dbReference type="Gene3D" id="3.40.50.300">
    <property type="entry name" value="P-loop containing nucleotide triphosphate hydrolases"/>
    <property type="match status" value="2"/>
</dbReference>
<dbReference type="GO" id="GO:0005524">
    <property type="term" value="F:ATP binding"/>
    <property type="evidence" value="ECO:0007669"/>
    <property type="project" value="InterPro"/>
</dbReference>
<organism evidence="2 3">
    <name type="scientific">Buttiauxella agrestis ATCC 33320</name>
    <dbReference type="NCBI Taxonomy" id="1006004"/>
    <lineage>
        <taxon>Bacteria</taxon>
        <taxon>Pseudomonadati</taxon>
        <taxon>Pseudomonadota</taxon>
        <taxon>Gammaproteobacteria</taxon>
        <taxon>Enterobacterales</taxon>
        <taxon>Enterobacteriaceae</taxon>
        <taxon>Buttiauxella</taxon>
    </lineage>
</organism>
<evidence type="ECO:0000259" key="1">
    <source>
        <dbReference type="Pfam" id="PF13304"/>
    </source>
</evidence>
<dbReference type="InterPro" id="IPR003959">
    <property type="entry name" value="ATPase_AAA_core"/>
</dbReference>
<dbReference type="Proteomes" id="UP000028653">
    <property type="component" value="Unassembled WGS sequence"/>
</dbReference>
<dbReference type="GO" id="GO:0016887">
    <property type="term" value="F:ATP hydrolysis activity"/>
    <property type="evidence" value="ECO:0007669"/>
    <property type="project" value="InterPro"/>
</dbReference>
<accession>A0A085GKK7</accession>
<dbReference type="InterPro" id="IPR027417">
    <property type="entry name" value="P-loop_NTPase"/>
</dbReference>
<comment type="caution">
    <text evidence="2">The sequence shown here is derived from an EMBL/GenBank/DDBJ whole genome shotgun (WGS) entry which is preliminary data.</text>
</comment>
<proteinExistence type="predicted"/>
<dbReference type="PANTHER" id="PTHR32182:SF25">
    <property type="entry name" value="SLR1056 PROTEIN"/>
    <property type="match status" value="1"/>
</dbReference>
<feature type="domain" description="ATPase AAA-type core" evidence="1">
    <location>
        <begin position="23"/>
        <end position="337"/>
    </location>
</feature>